<evidence type="ECO:0000313" key="2">
    <source>
        <dbReference type="Proteomes" id="UP000700732"/>
    </source>
</evidence>
<evidence type="ECO:0000313" key="1">
    <source>
        <dbReference type="EMBL" id="MBC3795094.1"/>
    </source>
</evidence>
<keyword evidence="2" id="KW-1185">Reference proteome</keyword>
<accession>A0ABR6WFN7</accession>
<comment type="caution">
    <text evidence="1">The sequence shown here is derived from an EMBL/GenBank/DDBJ whole genome shotgun (WGS) entry which is preliminary data.</text>
</comment>
<sequence length="77" mass="8810">MHILHYIGIDISKATLDWATFEGKATIWQTTTPNTVAVIRTALLELKKLPGWQPQQTVFCMEHTGIVRHEVARFEYG</sequence>
<dbReference type="RefSeq" id="WP_186742224.1">
    <property type="nucleotide sequence ID" value="NZ_VFIA01000079.1"/>
</dbReference>
<dbReference type="Proteomes" id="UP000700732">
    <property type="component" value="Unassembled WGS sequence"/>
</dbReference>
<dbReference type="EMBL" id="VFIA01000079">
    <property type="protein sequence ID" value="MBC3795094.1"/>
    <property type="molecule type" value="Genomic_DNA"/>
</dbReference>
<organism evidence="1 2">
    <name type="scientific">Spirosoma utsteinense</name>
    <dbReference type="NCBI Taxonomy" id="2585773"/>
    <lineage>
        <taxon>Bacteria</taxon>
        <taxon>Pseudomonadati</taxon>
        <taxon>Bacteroidota</taxon>
        <taxon>Cytophagia</taxon>
        <taxon>Cytophagales</taxon>
        <taxon>Cytophagaceae</taxon>
        <taxon>Spirosoma</taxon>
    </lineage>
</organism>
<evidence type="ECO:0008006" key="3">
    <source>
        <dbReference type="Google" id="ProtNLM"/>
    </source>
</evidence>
<gene>
    <name evidence="1" type="ORF">FH603_5628</name>
</gene>
<protein>
    <recommendedName>
        <fullName evidence="3">Transposase IS111A/IS1328/IS1533 N-terminal domain-containing protein</fullName>
    </recommendedName>
</protein>
<name>A0ABR6WFN7_9BACT</name>
<proteinExistence type="predicted"/>
<reference evidence="1 2" key="1">
    <citation type="submission" date="2019-06" db="EMBL/GenBank/DDBJ databases">
        <title>Spirosoma utsteinense sp. nov. isolated from Antarctic ice-free soils.</title>
        <authorList>
            <person name="Tahon G."/>
        </authorList>
    </citation>
    <scope>NUCLEOTIDE SEQUENCE [LARGE SCALE GENOMIC DNA]</scope>
    <source>
        <strain evidence="1 2">LMG 31447</strain>
    </source>
</reference>